<dbReference type="InterPro" id="IPR001164">
    <property type="entry name" value="ArfGAP_dom"/>
</dbReference>
<dbReference type="SMART" id="SM00105">
    <property type="entry name" value="ArfGap"/>
    <property type="match status" value="1"/>
</dbReference>
<evidence type="ECO:0000256" key="5">
    <source>
        <dbReference type="PROSITE-ProRule" id="PRU00288"/>
    </source>
</evidence>
<evidence type="ECO:0000256" key="1">
    <source>
        <dbReference type="ARBA" id="ARBA00022468"/>
    </source>
</evidence>
<dbReference type="PROSITE" id="PS50115">
    <property type="entry name" value="ARFGAP"/>
    <property type="match status" value="1"/>
</dbReference>
<keyword evidence="3 5" id="KW-0863">Zinc-finger</keyword>
<dbReference type="GO" id="GO:0000139">
    <property type="term" value="C:Golgi membrane"/>
    <property type="evidence" value="ECO:0007669"/>
    <property type="project" value="GOC"/>
</dbReference>
<dbReference type="Proteomes" id="UP000807716">
    <property type="component" value="Unassembled WGS sequence"/>
</dbReference>
<evidence type="ECO:0000256" key="3">
    <source>
        <dbReference type="ARBA" id="ARBA00022771"/>
    </source>
</evidence>
<proteinExistence type="predicted"/>
<name>A0A9P6PVK4_9FUNG</name>
<dbReference type="Pfam" id="PF01412">
    <property type="entry name" value="ArfGap"/>
    <property type="match status" value="1"/>
</dbReference>
<dbReference type="FunFam" id="1.10.220.150:FF:000004">
    <property type="entry name" value="Putative ADP-ribosylation factor GTPase-activating protein 2"/>
    <property type="match status" value="1"/>
</dbReference>
<dbReference type="PANTHER" id="PTHR45686:SF4">
    <property type="entry name" value="ADP-RIBOSYLATION FACTOR GTPASE ACTIVATING PROTEIN 3, ISOFORM H"/>
    <property type="match status" value="1"/>
</dbReference>
<dbReference type="InterPro" id="IPR038508">
    <property type="entry name" value="ArfGAP_dom_sf"/>
</dbReference>
<feature type="compositionally biased region" description="Polar residues" evidence="6">
    <location>
        <begin position="144"/>
        <end position="166"/>
    </location>
</feature>
<dbReference type="PANTHER" id="PTHR45686">
    <property type="entry name" value="ADP-RIBOSYLATION FACTOR GTPASE ACTIVATING PROTEIN 3, ISOFORM H-RELATED"/>
    <property type="match status" value="1"/>
</dbReference>
<comment type="caution">
    <text evidence="8">The sequence shown here is derived from an EMBL/GenBank/DDBJ whole genome shotgun (WGS) entry which is preliminary data.</text>
</comment>
<keyword evidence="1" id="KW-0343">GTPase activation</keyword>
<feature type="region of interest" description="Disordered" evidence="6">
    <location>
        <begin position="278"/>
        <end position="299"/>
    </location>
</feature>
<feature type="compositionally biased region" description="Basic and acidic residues" evidence="6">
    <location>
        <begin position="134"/>
        <end position="143"/>
    </location>
</feature>
<feature type="compositionally biased region" description="Low complexity" evidence="6">
    <location>
        <begin position="167"/>
        <end position="187"/>
    </location>
</feature>
<accession>A0A9P6PVK4</accession>
<evidence type="ECO:0000313" key="8">
    <source>
        <dbReference type="EMBL" id="KAG0254994.1"/>
    </source>
</evidence>
<dbReference type="OrthoDB" id="983479at2759"/>
<dbReference type="EMBL" id="JAAAJB010000485">
    <property type="protein sequence ID" value="KAG0254994.1"/>
    <property type="molecule type" value="Genomic_DNA"/>
</dbReference>
<organism evidence="8 9">
    <name type="scientific">Actinomortierella ambigua</name>
    <dbReference type="NCBI Taxonomy" id="1343610"/>
    <lineage>
        <taxon>Eukaryota</taxon>
        <taxon>Fungi</taxon>
        <taxon>Fungi incertae sedis</taxon>
        <taxon>Mucoromycota</taxon>
        <taxon>Mortierellomycotina</taxon>
        <taxon>Mortierellomycetes</taxon>
        <taxon>Mortierellales</taxon>
        <taxon>Mortierellaceae</taxon>
        <taxon>Actinomortierella</taxon>
    </lineage>
</organism>
<protein>
    <submittedName>
        <fullName evidence="8">ADP-ribosylation factor GTPase activating protein, ER-Golgi transport</fullName>
    </submittedName>
</protein>
<dbReference type="GO" id="GO:0005096">
    <property type="term" value="F:GTPase activator activity"/>
    <property type="evidence" value="ECO:0007669"/>
    <property type="project" value="UniProtKB-KW"/>
</dbReference>
<feature type="domain" description="Arf-GAP" evidence="7">
    <location>
        <begin position="10"/>
        <end position="128"/>
    </location>
</feature>
<evidence type="ECO:0000313" key="9">
    <source>
        <dbReference type="Proteomes" id="UP000807716"/>
    </source>
</evidence>
<keyword evidence="9" id="KW-1185">Reference proteome</keyword>
<feature type="region of interest" description="Disordered" evidence="6">
    <location>
        <begin position="134"/>
        <end position="244"/>
    </location>
</feature>
<evidence type="ECO:0000256" key="2">
    <source>
        <dbReference type="ARBA" id="ARBA00022723"/>
    </source>
</evidence>
<keyword evidence="2" id="KW-0479">Metal-binding</keyword>
<keyword evidence="4" id="KW-0862">Zinc</keyword>
<dbReference type="CDD" id="cd08831">
    <property type="entry name" value="ArfGap_ArfGap2_3_like"/>
    <property type="match status" value="1"/>
</dbReference>
<dbReference type="GO" id="GO:0048205">
    <property type="term" value="P:COPI coating of Golgi vesicle"/>
    <property type="evidence" value="ECO:0007669"/>
    <property type="project" value="TreeGrafter"/>
</dbReference>
<dbReference type="AlphaFoldDB" id="A0A9P6PVK4"/>
<feature type="compositionally biased region" description="Low complexity" evidence="6">
    <location>
        <begin position="194"/>
        <end position="224"/>
    </location>
</feature>
<dbReference type="InterPro" id="IPR037278">
    <property type="entry name" value="ARFGAP/RecO"/>
</dbReference>
<evidence type="ECO:0000256" key="6">
    <source>
        <dbReference type="SAM" id="MobiDB-lite"/>
    </source>
</evidence>
<sequence length="500" mass="53340">MDEPTKEEIQDIFKRLTMHRGNKACFDCQAKNPTWASVPFGIYLCLDCSSVHRNLGVHVSFVRSTLLDSWTWDQLRQMKVGGNMAAQEFFRRAPGLADNKDAKTKYTSKTAETYKVKLAQKAKEDAMVHPGKVVADHHSEESKLSSATMTPSSVAEDNDFFNTWNQPKSKPTTPRTPTTPSGPPVVGLGMGMASSRTGSSSSLLSNDTTPGSTTTTTTASRTAANRPVKSTLVSARKTGPAAKPMKLGVKRAEGGVSFEEAERRAKAEAVRIAQIGAEAAEEERRQRQEAEETAAAARRQRELLSGAAGGPGGGAGVDQNGAGAARSSYYQANTADKGTRVSSEEMERLGMGMGRMGFGAAGAGGGVPNTRLNSSRAAPQVEDNSTAARERFGNQKAISSDQYFGRNHYDADQQAEASSRLQAFSGATSISSNQYFGRPEESPPMVNTDVSLSALSNISATDIARKLGQTDLATIKNAVQTGAGKLGGLLQEMQAKYSQY</sequence>
<gene>
    <name evidence="8" type="primary">GLO3_1</name>
    <name evidence="8" type="ORF">DFQ27_006517</name>
</gene>
<dbReference type="SUPFAM" id="SSF57863">
    <property type="entry name" value="ArfGap/RecO-like zinc finger"/>
    <property type="match status" value="1"/>
</dbReference>
<evidence type="ECO:0000256" key="4">
    <source>
        <dbReference type="ARBA" id="ARBA00022833"/>
    </source>
</evidence>
<dbReference type="GO" id="GO:0008270">
    <property type="term" value="F:zinc ion binding"/>
    <property type="evidence" value="ECO:0007669"/>
    <property type="project" value="UniProtKB-KW"/>
</dbReference>
<reference evidence="8" key="1">
    <citation type="journal article" date="2020" name="Fungal Divers.">
        <title>Resolving the Mortierellaceae phylogeny through synthesis of multi-gene phylogenetics and phylogenomics.</title>
        <authorList>
            <person name="Vandepol N."/>
            <person name="Liber J."/>
            <person name="Desiro A."/>
            <person name="Na H."/>
            <person name="Kennedy M."/>
            <person name="Barry K."/>
            <person name="Grigoriev I.V."/>
            <person name="Miller A.N."/>
            <person name="O'Donnell K."/>
            <person name="Stajich J.E."/>
            <person name="Bonito G."/>
        </authorList>
    </citation>
    <scope>NUCLEOTIDE SEQUENCE</scope>
    <source>
        <strain evidence="8">BC1065</strain>
    </source>
</reference>
<dbReference type="Gene3D" id="1.10.220.150">
    <property type="entry name" value="Arf GTPase activating protein"/>
    <property type="match status" value="1"/>
</dbReference>
<dbReference type="PRINTS" id="PR00405">
    <property type="entry name" value="REVINTRACTNG"/>
</dbReference>
<evidence type="ECO:0000259" key="7">
    <source>
        <dbReference type="PROSITE" id="PS50115"/>
    </source>
</evidence>